<evidence type="ECO:0000256" key="4">
    <source>
        <dbReference type="SAM" id="MobiDB-lite"/>
    </source>
</evidence>
<organism evidence="6 7">
    <name type="scientific">Pseudoroseicyclus tamaricis</name>
    <dbReference type="NCBI Taxonomy" id="2705421"/>
    <lineage>
        <taxon>Bacteria</taxon>
        <taxon>Pseudomonadati</taxon>
        <taxon>Pseudomonadota</taxon>
        <taxon>Alphaproteobacteria</taxon>
        <taxon>Rhodobacterales</taxon>
        <taxon>Paracoccaceae</taxon>
        <taxon>Pseudoroseicyclus</taxon>
    </lineage>
</organism>
<dbReference type="AlphaFoldDB" id="A0A6B2JH60"/>
<evidence type="ECO:0000259" key="5">
    <source>
        <dbReference type="PROSITE" id="PS51900"/>
    </source>
</evidence>
<dbReference type="PROSITE" id="PS51900">
    <property type="entry name" value="CB"/>
    <property type="match status" value="1"/>
</dbReference>
<dbReference type="GO" id="GO:0003677">
    <property type="term" value="F:DNA binding"/>
    <property type="evidence" value="ECO:0007669"/>
    <property type="project" value="UniProtKB-UniRule"/>
</dbReference>
<accession>A0A6B2JH60</accession>
<dbReference type="EMBL" id="JAAGAB010000002">
    <property type="protein sequence ID" value="NDV00591.1"/>
    <property type="molecule type" value="Genomic_DNA"/>
</dbReference>
<dbReference type="Proteomes" id="UP000474757">
    <property type="component" value="Unassembled WGS sequence"/>
</dbReference>
<feature type="domain" description="Core-binding (CB)" evidence="5">
    <location>
        <begin position="85"/>
        <end position="197"/>
    </location>
</feature>
<dbReference type="GO" id="GO:0015074">
    <property type="term" value="P:DNA integration"/>
    <property type="evidence" value="ECO:0007669"/>
    <property type="project" value="UniProtKB-KW"/>
</dbReference>
<feature type="compositionally biased region" description="Basic and acidic residues" evidence="4">
    <location>
        <begin position="41"/>
        <end position="55"/>
    </location>
</feature>
<comment type="caution">
    <text evidence="6">The sequence shown here is derived from an EMBL/GenBank/DDBJ whole genome shotgun (WGS) entry which is preliminary data.</text>
</comment>
<feature type="region of interest" description="Disordered" evidence="4">
    <location>
        <begin position="1"/>
        <end position="62"/>
    </location>
</feature>
<gene>
    <name evidence="6" type="ORF">GZA08_06370</name>
</gene>
<dbReference type="InterPro" id="IPR010998">
    <property type="entry name" value="Integrase_recombinase_N"/>
</dbReference>
<evidence type="ECO:0000313" key="6">
    <source>
        <dbReference type="EMBL" id="NDV00591.1"/>
    </source>
</evidence>
<evidence type="ECO:0000256" key="1">
    <source>
        <dbReference type="ARBA" id="ARBA00022908"/>
    </source>
</evidence>
<keyword evidence="1" id="KW-0229">DNA integration</keyword>
<sequence length="241" mass="26695">MLPDARATQEAREVDAAVADMLDPAAVSGSAEMPPPCGKADSAESRDGAPDETWKTPEPAEPAALFPVKNALEPETSFKEPHYGTTLADLLERLTSVGRRKGLEPATLKQYAATVRLFRQLTGVTDIRDIRQLHLSRFVDLMAAIPKVFGKRKGDDALGLDDILERANRLPKSEIGLSAATMNRHLGNLERLIARASLHGIELPHRLQFTGLKATDKRRARDRRSTFTDEEVRRLFGHTIW</sequence>
<dbReference type="SUPFAM" id="SSF56349">
    <property type="entry name" value="DNA breaking-rejoining enzymes"/>
    <property type="match status" value="1"/>
</dbReference>
<dbReference type="RefSeq" id="WP_163891235.1">
    <property type="nucleotide sequence ID" value="NZ_JAAFYS010000002.1"/>
</dbReference>
<evidence type="ECO:0000256" key="2">
    <source>
        <dbReference type="ARBA" id="ARBA00023125"/>
    </source>
</evidence>
<dbReference type="InterPro" id="IPR011010">
    <property type="entry name" value="DNA_brk_join_enz"/>
</dbReference>
<evidence type="ECO:0000256" key="3">
    <source>
        <dbReference type="PROSITE-ProRule" id="PRU01248"/>
    </source>
</evidence>
<dbReference type="Gene3D" id="1.10.150.130">
    <property type="match status" value="1"/>
</dbReference>
<proteinExistence type="predicted"/>
<reference evidence="6 7" key="1">
    <citation type="submission" date="2020-02" db="EMBL/GenBank/DDBJ databases">
        <title>Pseudoroseicyclus tamarix, sp. nov., isolated from offshore sediment of a Tamarix chinensis forest.</title>
        <authorList>
            <person name="Gai Y."/>
        </authorList>
    </citation>
    <scope>NUCLEOTIDE SEQUENCE [LARGE SCALE GENOMIC DNA]</scope>
    <source>
        <strain evidence="6 7">CLL3-39</strain>
    </source>
</reference>
<dbReference type="InterPro" id="IPR044068">
    <property type="entry name" value="CB"/>
</dbReference>
<name>A0A6B2JH60_9RHOB</name>
<protein>
    <recommendedName>
        <fullName evidence="5">Core-binding (CB) domain-containing protein</fullName>
    </recommendedName>
</protein>
<keyword evidence="7" id="KW-1185">Reference proteome</keyword>
<evidence type="ECO:0000313" key="7">
    <source>
        <dbReference type="Proteomes" id="UP000474757"/>
    </source>
</evidence>
<keyword evidence="2 3" id="KW-0238">DNA-binding</keyword>